<protein>
    <submittedName>
        <fullName evidence="1">Uncharacterized protein</fullName>
    </submittedName>
</protein>
<name>A0ABV0NEA6_9TELE</name>
<proteinExistence type="predicted"/>
<dbReference type="EMBL" id="JAHRIO010033479">
    <property type="protein sequence ID" value="MEQ2169620.1"/>
    <property type="molecule type" value="Genomic_DNA"/>
</dbReference>
<reference evidence="1 2" key="1">
    <citation type="submission" date="2021-06" db="EMBL/GenBank/DDBJ databases">
        <authorList>
            <person name="Palmer J.M."/>
        </authorList>
    </citation>
    <scope>NUCLEOTIDE SEQUENCE [LARGE SCALE GENOMIC DNA]</scope>
    <source>
        <strain evidence="1 2">GA_2019</strain>
        <tissue evidence="1">Muscle</tissue>
    </source>
</reference>
<comment type="caution">
    <text evidence="1">The sequence shown here is derived from an EMBL/GenBank/DDBJ whole genome shotgun (WGS) entry which is preliminary data.</text>
</comment>
<evidence type="ECO:0000313" key="2">
    <source>
        <dbReference type="Proteomes" id="UP001476798"/>
    </source>
</evidence>
<evidence type="ECO:0000313" key="1">
    <source>
        <dbReference type="EMBL" id="MEQ2169620.1"/>
    </source>
</evidence>
<sequence length="102" mass="11265">MVLSIMVSSFVSSVQKTLSQKSRPSSNFANISPAAILFLEKRGFLFQPFQTAILVQCFSDCPIMTFNLLTEASRVYHGMAKTVDSLRSLLISSHLGIVLTHL</sequence>
<organism evidence="1 2">
    <name type="scientific">Goodea atripinnis</name>
    <dbReference type="NCBI Taxonomy" id="208336"/>
    <lineage>
        <taxon>Eukaryota</taxon>
        <taxon>Metazoa</taxon>
        <taxon>Chordata</taxon>
        <taxon>Craniata</taxon>
        <taxon>Vertebrata</taxon>
        <taxon>Euteleostomi</taxon>
        <taxon>Actinopterygii</taxon>
        <taxon>Neopterygii</taxon>
        <taxon>Teleostei</taxon>
        <taxon>Neoteleostei</taxon>
        <taxon>Acanthomorphata</taxon>
        <taxon>Ovalentaria</taxon>
        <taxon>Atherinomorphae</taxon>
        <taxon>Cyprinodontiformes</taxon>
        <taxon>Goodeidae</taxon>
        <taxon>Goodea</taxon>
    </lineage>
</organism>
<accession>A0ABV0NEA6</accession>
<gene>
    <name evidence="1" type="ORF">GOODEAATRI_027128</name>
</gene>
<dbReference type="Proteomes" id="UP001476798">
    <property type="component" value="Unassembled WGS sequence"/>
</dbReference>
<keyword evidence="2" id="KW-1185">Reference proteome</keyword>